<keyword evidence="4" id="KW-1185">Reference proteome</keyword>
<keyword evidence="1" id="KW-0812">Transmembrane</keyword>
<accession>A0A0N4YZC1</accession>
<organism evidence="5">
    <name type="scientific">Nippostrongylus brasiliensis</name>
    <name type="common">Rat hookworm</name>
    <dbReference type="NCBI Taxonomy" id="27835"/>
    <lineage>
        <taxon>Eukaryota</taxon>
        <taxon>Metazoa</taxon>
        <taxon>Ecdysozoa</taxon>
        <taxon>Nematoda</taxon>
        <taxon>Chromadorea</taxon>
        <taxon>Rhabditida</taxon>
        <taxon>Rhabditina</taxon>
        <taxon>Rhabditomorpha</taxon>
        <taxon>Strongyloidea</taxon>
        <taxon>Heligmosomidae</taxon>
        <taxon>Nippostrongylus</taxon>
    </lineage>
</organism>
<proteinExistence type="predicted"/>
<feature type="signal peptide" evidence="2">
    <location>
        <begin position="1"/>
        <end position="18"/>
    </location>
</feature>
<dbReference type="WBParaSite" id="NBR_0002259301-mRNA-1">
    <property type="protein sequence ID" value="NBR_0002259301-mRNA-1"/>
    <property type="gene ID" value="NBR_0002259301"/>
</dbReference>
<gene>
    <name evidence="3" type="ORF">NBR_LOCUS22594</name>
</gene>
<evidence type="ECO:0000313" key="3">
    <source>
        <dbReference type="EMBL" id="VDL87536.1"/>
    </source>
</evidence>
<keyword evidence="1" id="KW-1133">Transmembrane helix</keyword>
<feature type="chain" id="PRO_5043126209" evidence="2">
    <location>
        <begin position="19"/>
        <end position="131"/>
    </location>
</feature>
<protein>
    <submittedName>
        <fullName evidence="5">Secreted protein</fullName>
    </submittedName>
</protein>
<reference evidence="3 4" key="2">
    <citation type="submission" date="2018-11" db="EMBL/GenBank/DDBJ databases">
        <authorList>
            <consortium name="Pathogen Informatics"/>
        </authorList>
    </citation>
    <scope>NUCLEOTIDE SEQUENCE [LARGE SCALE GENOMIC DNA]</scope>
</reference>
<evidence type="ECO:0000256" key="1">
    <source>
        <dbReference type="SAM" id="Phobius"/>
    </source>
</evidence>
<evidence type="ECO:0000313" key="5">
    <source>
        <dbReference type="WBParaSite" id="NBR_0002259301-mRNA-1"/>
    </source>
</evidence>
<evidence type="ECO:0000313" key="4">
    <source>
        <dbReference type="Proteomes" id="UP000271162"/>
    </source>
</evidence>
<evidence type="ECO:0000256" key="2">
    <source>
        <dbReference type="SAM" id="SignalP"/>
    </source>
</evidence>
<dbReference type="EMBL" id="UYSL01028444">
    <property type="protein sequence ID" value="VDL87536.1"/>
    <property type="molecule type" value="Genomic_DNA"/>
</dbReference>
<dbReference type="AlphaFoldDB" id="A0A0N4YZC1"/>
<dbReference type="Proteomes" id="UP000271162">
    <property type="component" value="Unassembled WGS sequence"/>
</dbReference>
<keyword evidence="2" id="KW-0732">Signal</keyword>
<reference evidence="5" key="1">
    <citation type="submission" date="2017-02" db="UniProtKB">
        <authorList>
            <consortium name="WormBaseParasite"/>
        </authorList>
    </citation>
    <scope>IDENTIFICATION</scope>
</reference>
<name>A0A0N4YZC1_NIPBR</name>
<feature type="transmembrane region" description="Helical" evidence="1">
    <location>
        <begin position="93"/>
        <end position="114"/>
    </location>
</feature>
<sequence>MRIASLVALLSFIHVTIARLLQINQWHEIPMLPCQRATLDFSLFGTCERFSLVFTSDRIELNRLSFTFDGEVSGFLGIHLPVRFIILVPAARYYTILIPIIAIILVLALAIILIPAPSSSTPLKVVLTIFQ</sequence>
<keyword evidence="1" id="KW-0472">Membrane</keyword>